<reference evidence="1 2" key="1">
    <citation type="submission" date="2024-09" db="EMBL/GenBank/DDBJ databases">
        <title>Rethinking Asexuality: The Enigmatic Case of Functional Sexual Genes in Lepraria (Stereocaulaceae).</title>
        <authorList>
            <person name="Doellman M."/>
            <person name="Sun Y."/>
            <person name="Barcenas-Pena A."/>
            <person name="Lumbsch H.T."/>
            <person name="Grewe F."/>
        </authorList>
    </citation>
    <scope>NUCLEOTIDE SEQUENCE [LARGE SCALE GENOMIC DNA]</scope>
    <source>
        <strain evidence="1 2">Mercado 3170</strain>
    </source>
</reference>
<gene>
    <name evidence="1" type="ORF">N7G274_002758</name>
</gene>
<evidence type="ECO:0000313" key="1">
    <source>
        <dbReference type="EMBL" id="KAL2044983.1"/>
    </source>
</evidence>
<organism evidence="1 2">
    <name type="scientific">Stereocaulon virgatum</name>
    <dbReference type="NCBI Taxonomy" id="373712"/>
    <lineage>
        <taxon>Eukaryota</taxon>
        <taxon>Fungi</taxon>
        <taxon>Dikarya</taxon>
        <taxon>Ascomycota</taxon>
        <taxon>Pezizomycotina</taxon>
        <taxon>Lecanoromycetes</taxon>
        <taxon>OSLEUM clade</taxon>
        <taxon>Lecanoromycetidae</taxon>
        <taxon>Lecanorales</taxon>
        <taxon>Lecanorineae</taxon>
        <taxon>Stereocaulaceae</taxon>
        <taxon>Stereocaulon</taxon>
    </lineage>
</organism>
<proteinExistence type="predicted"/>
<dbReference type="EMBL" id="JBEFKJ010000008">
    <property type="protein sequence ID" value="KAL2044983.1"/>
    <property type="molecule type" value="Genomic_DNA"/>
</dbReference>
<sequence length="125" mass="13841">MQLSVQLAVGAVSCNRTVDLGHRAGYEENIGIHDIRREALVKADDDGYSIAERMKFTGHNNADTFFGSYAPELSTVDGMASYWNKKRRTVHLESFRGLSLHHHSQLLQSLWGFDSNLKSSGSSAA</sequence>
<evidence type="ECO:0000313" key="2">
    <source>
        <dbReference type="Proteomes" id="UP001590950"/>
    </source>
</evidence>
<name>A0ABR4AGQ4_9LECA</name>
<keyword evidence="2" id="KW-1185">Reference proteome</keyword>
<dbReference type="Proteomes" id="UP001590950">
    <property type="component" value="Unassembled WGS sequence"/>
</dbReference>
<dbReference type="PANTHER" id="PTHR37535">
    <property type="entry name" value="FLUG DOMAIN PROTEIN"/>
    <property type="match status" value="1"/>
</dbReference>
<comment type="caution">
    <text evidence="1">The sequence shown here is derived from an EMBL/GenBank/DDBJ whole genome shotgun (WGS) entry which is preliminary data.</text>
</comment>
<dbReference type="PANTHER" id="PTHR37535:SF3">
    <property type="entry name" value="FLUG DOMAIN-CONTAINING PROTEIN"/>
    <property type="match status" value="1"/>
</dbReference>
<accession>A0ABR4AGQ4</accession>
<protein>
    <submittedName>
        <fullName evidence="1">Uncharacterized protein</fullName>
    </submittedName>
</protein>